<keyword evidence="5" id="KW-1185">Reference proteome</keyword>
<sequence>MFRPLPFRRFSSFVWRDVREMIRELDKWMDDFPGFGRVVSRVTPTDHGMVIQTQIGVVGEDDVIDVRMEGPFLVIRINSHVVQDADQEYQRRIDGQRMFTQSFHIPFPVDESRIRTEWRDRMLTVFVPKRVPNGPSHKSSPV</sequence>
<organism evidence="4 5">
    <name type="scientific">Polycladomyces abyssicola</name>
    <dbReference type="NCBI Taxonomy" id="1125966"/>
    <lineage>
        <taxon>Bacteria</taxon>
        <taxon>Bacillati</taxon>
        <taxon>Bacillota</taxon>
        <taxon>Bacilli</taxon>
        <taxon>Bacillales</taxon>
        <taxon>Thermoactinomycetaceae</taxon>
        <taxon>Polycladomyces</taxon>
    </lineage>
</organism>
<dbReference type="EMBL" id="AP024601">
    <property type="protein sequence ID" value="BCU81132.1"/>
    <property type="molecule type" value="Genomic_DNA"/>
</dbReference>
<dbReference type="RefSeq" id="WP_212774411.1">
    <property type="nucleotide sequence ID" value="NZ_AP024601.1"/>
</dbReference>
<gene>
    <name evidence="4" type="ORF">JIR001_09150</name>
</gene>
<dbReference type="InterPro" id="IPR008978">
    <property type="entry name" value="HSP20-like_chaperone"/>
</dbReference>
<dbReference type="KEGG" id="pabs:JIR001_09150"/>
<dbReference type="AlphaFoldDB" id="A0A8D5UDA0"/>
<dbReference type="Gene3D" id="2.60.40.790">
    <property type="match status" value="1"/>
</dbReference>
<comment type="similarity">
    <text evidence="1 2">Belongs to the small heat shock protein (HSP20) family.</text>
</comment>
<protein>
    <recommendedName>
        <fullName evidence="3">SHSP domain-containing protein</fullName>
    </recommendedName>
</protein>
<dbReference type="SUPFAM" id="SSF49764">
    <property type="entry name" value="HSP20-like chaperones"/>
    <property type="match status" value="1"/>
</dbReference>
<dbReference type="Proteomes" id="UP000677436">
    <property type="component" value="Chromosome"/>
</dbReference>
<proteinExistence type="inferred from homology"/>
<dbReference type="InterPro" id="IPR002068">
    <property type="entry name" value="A-crystallin/Hsp20_dom"/>
</dbReference>
<evidence type="ECO:0000313" key="5">
    <source>
        <dbReference type="Proteomes" id="UP000677436"/>
    </source>
</evidence>
<evidence type="ECO:0000259" key="3">
    <source>
        <dbReference type="PROSITE" id="PS01031"/>
    </source>
</evidence>
<dbReference type="Pfam" id="PF00011">
    <property type="entry name" value="HSP20"/>
    <property type="match status" value="1"/>
</dbReference>
<evidence type="ECO:0000256" key="1">
    <source>
        <dbReference type="PROSITE-ProRule" id="PRU00285"/>
    </source>
</evidence>
<accession>A0A8D5UDA0</accession>
<dbReference type="CDD" id="cd06464">
    <property type="entry name" value="ACD_sHsps-like"/>
    <property type="match status" value="1"/>
</dbReference>
<reference evidence="4" key="2">
    <citation type="journal article" date="2021" name="Microbiol. Resour. Announc.">
        <title>Complete Genome Sequence of Polycladomyces abyssicola JIR-001T, Isolated from Hemipelagic Sediment in Deep Seawater.</title>
        <authorList>
            <person name="Tsubouchi T."/>
            <person name="Kaneko Y."/>
        </authorList>
    </citation>
    <scope>NUCLEOTIDE SEQUENCE</scope>
    <source>
        <strain evidence="4">JIR-001</strain>
    </source>
</reference>
<feature type="domain" description="SHSP" evidence="3">
    <location>
        <begin position="29"/>
        <end position="142"/>
    </location>
</feature>
<dbReference type="PROSITE" id="PS01031">
    <property type="entry name" value="SHSP"/>
    <property type="match status" value="1"/>
</dbReference>
<evidence type="ECO:0000313" key="4">
    <source>
        <dbReference type="EMBL" id="BCU81132.1"/>
    </source>
</evidence>
<evidence type="ECO:0000256" key="2">
    <source>
        <dbReference type="RuleBase" id="RU003616"/>
    </source>
</evidence>
<name>A0A8D5UDA0_9BACL</name>
<reference evidence="4" key="1">
    <citation type="journal article" date="2013" name="Int. J. Syst. Evol. Microbiol.">
        <title>Polycladomyces abyssicola gen. nov., sp. nov., a thermophilic filamentous bacterium isolated from hemipelagic sediment.</title>
        <authorList>
            <person name="Tsubouchi T."/>
            <person name="Shimane Y."/>
            <person name="Mori K."/>
            <person name="Usui K."/>
            <person name="Hiraki T."/>
            <person name="Tame A."/>
            <person name="Uematsu K."/>
            <person name="Maruyama T."/>
            <person name="Hatada Y."/>
        </authorList>
    </citation>
    <scope>NUCLEOTIDE SEQUENCE</scope>
    <source>
        <strain evidence="4">JIR-001</strain>
    </source>
</reference>